<dbReference type="Gene3D" id="1.10.3720.10">
    <property type="entry name" value="MetI-like"/>
    <property type="match status" value="1"/>
</dbReference>
<evidence type="ECO:0000256" key="4">
    <source>
        <dbReference type="ARBA" id="ARBA00022692"/>
    </source>
</evidence>
<dbReference type="PANTHER" id="PTHR43386">
    <property type="entry name" value="OLIGOPEPTIDE TRANSPORT SYSTEM PERMEASE PROTEIN APPC"/>
    <property type="match status" value="1"/>
</dbReference>
<gene>
    <name evidence="9" type="ORF">C7383_12127</name>
</gene>
<keyword evidence="2 7" id="KW-0813">Transport</keyword>
<comment type="subcellular location">
    <subcellularLocation>
        <location evidence="1 7">Cell membrane</location>
        <topology evidence="1 7">Multi-pass membrane protein</topology>
    </subcellularLocation>
</comment>
<feature type="transmembrane region" description="Helical" evidence="7">
    <location>
        <begin position="118"/>
        <end position="147"/>
    </location>
</feature>
<feature type="transmembrane region" description="Helical" evidence="7">
    <location>
        <begin position="238"/>
        <end position="261"/>
    </location>
</feature>
<name>A0AB73SXV2_9FIRM</name>
<evidence type="ECO:0000313" key="10">
    <source>
        <dbReference type="Proteomes" id="UP000245412"/>
    </source>
</evidence>
<evidence type="ECO:0000256" key="7">
    <source>
        <dbReference type="RuleBase" id="RU363032"/>
    </source>
</evidence>
<reference evidence="9 10" key="1">
    <citation type="submission" date="2018-05" db="EMBL/GenBank/DDBJ databases">
        <authorList>
            <person name="Goeker M."/>
            <person name="Huntemann M."/>
            <person name="Clum A."/>
            <person name="Pillay M."/>
            <person name="Palaniappan K."/>
            <person name="Varghese N."/>
            <person name="Mikhailova N."/>
            <person name="Stamatis D."/>
            <person name="Reddy T."/>
            <person name="Daum C."/>
            <person name="Shapiro N."/>
            <person name="Ivanova N."/>
            <person name="Kyrpides N."/>
            <person name="Woyke T."/>
        </authorList>
    </citation>
    <scope>NUCLEOTIDE SEQUENCE [LARGE SCALE GENOMIC DNA]</scope>
    <source>
        <strain evidence="9 10">DSM 26524</strain>
    </source>
</reference>
<dbReference type="AlphaFoldDB" id="A0AB73SXV2"/>
<evidence type="ECO:0000256" key="1">
    <source>
        <dbReference type="ARBA" id="ARBA00004651"/>
    </source>
</evidence>
<dbReference type="PROSITE" id="PS50928">
    <property type="entry name" value="ABC_TM1"/>
    <property type="match status" value="1"/>
</dbReference>
<organism evidence="9 10">
    <name type="scientific">Murimonas intestini</name>
    <dbReference type="NCBI Taxonomy" id="1337051"/>
    <lineage>
        <taxon>Bacteria</taxon>
        <taxon>Bacillati</taxon>
        <taxon>Bacillota</taxon>
        <taxon>Clostridia</taxon>
        <taxon>Lachnospirales</taxon>
        <taxon>Lachnospiraceae</taxon>
        <taxon>Murimonas</taxon>
    </lineage>
</organism>
<accession>A0AB73SXV2</accession>
<sequence>MGKKKKTGIIAACILLAVILLMSILAPVLAPYDPNQIDMKNPLAMSSAKHLLGTDNIGRDVLSRVMYGGRQSILLALAATGLSMALGCLIGMAAGYFGGAADLLITSVSNVFQGLPGMTMMIAIAGLMGAGVKSMLLALVLTSWVGFSRLVRGEVMKLKQELFIEGLKGMGAGNFRILFMHIAPNLLSSITIIFATRIAGSIMSVAALSFLGLGLQPPTPDWSVMINDARSYYRTNPLLAVAPGVCIVCLSLSINIIADWLRDRFDVRRDSVNE</sequence>
<evidence type="ECO:0000256" key="6">
    <source>
        <dbReference type="ARBA" id="ARBA00023136"/>
    </source>
</evidence>
<evidence type="ECO:0000256" key="3">
    <source>
        <dbReference type="ARBA" id="ARBA00022475"/>
    </source>
</evidence>
<dbReference type="SUPFAM" id="SSF161098">
    <property type="entry name" value="MetI-like"/>
    <property type="match status" value="1"/>
</dbReference>
<dbReference type="RefSeq" id="WP_109748692.1">
    <property type="nucleotide sequence ID" value="NZ_JANKBI010000025.1"/>
</dbReference>
<dbReference type="GO" id="GO:0005886">
    <property type="term" value="C:plasma membrane"/>
    <property type="evidence" value="ECO:0007669"/>
    <property type="project" value="UniProtKB-SubCell"/>
</dbReference>
<evidence type="ECO:0000256" key="2">
    <source>
        <dbReference type="ARBA" id="ARBA00022448"/>
    </source>
</evidence>
<dbReference type="Proteomes" id="UP000245412">
    <property type="component" value="Unassembled WGS sequence"/>
</dbReference>
<feature type="transmembrane region" description="Helical" evidence="7">
    <location>
        <begin position="186"/>
        <end position="215"/>
    </location>
</feature>
<keyword evidence="10" id="KW-1185">Reference proteome</keyword>
<dbReference type="InterPro" id="IPR000515">
    <property type="entry name" value="MetI-like"/>
</dbReference>
<evidence type="ECO:0000313" key="9">
    <source>
        <dbReference type="EMBL" id="PWJ72162.1"/>
    </source>
</evidence>
<dbReference type="InterPro" id="IPR025966">
    <property type="entry name" value="OppC_N"/>
</dbReference>
<keyword evidence="4 7" id="KW-0812">Transmembrane</keyword>
<dbReference type="InterPro" id="IPR035906">
    <property type="entry name" value="MetI-like_sf"/>
</dbReference>
<dbReference type="CDD" id="cd06261">
    <property type="entry name" value="TM_PBP2"/>
    <property type="match status" value="1"/>
</dbReference>
<dbReference type="PANTHER" id="PTHR43386:SF1">
    <property type="entry name" value="D,D-DIPEPTIDE TRANSPORT SYSTEM PERMEASE PROTEIN DDPC-RELATED"/>
    <property type="match status" value="1"/>
</dbReference>
<evidence type="ECO:0000256" key="5">
    <source>
        <dbReference type="ARBA" id="ARBA00022989"/>
    </source>
</evidence>
<comment type="caution">
    <text evidence="9">The sequence shown here is derived from an EMBL/GenBank/DDBJ whole genome shotgun (WGS) entry which is preliminary data.</text>
</comment>
<keyword evidence="3" id="KW-1003">Cell membrane</keyword>
<dbReference type="GO" id="GO:0055085">
    <property type="term" value="P:transmembrane transport"/>
    <property type="evidence" value="ECO:0007669"/>
    <property type="project" value="InterPro"/>
</dbReference>
<dbReference type="Pfam" id="PF00528">
    <property type="entry name" value="BPD_transp_1"/>
    <property type="match status" value="1"/>
</dbReference>
<keyword evidence="5 7" id="KW-1133">Transmembrane helix</keyword>
<dbReference type="InterPro" id="IPR050366">
    <property type="entry name" value="BP-dependent_transpt_permease"/>
</dbReference>
<feature type="transmembrane region" description="Helical" evidence="7">
    <location>
        <begin position="6"/>
        <end position="30"/>
    </location>
</feature>
<dbReference type="EMBL" id="QGGY01000021">
    <property type="protein sequence ID" value="PWJ72162.1"/>
    <property type="molecule type" value="Genomic_DNA"/>
</dbReference>
<comment type="similarity">
    <text evidence="7">Belongs to the binding-protein-dependent transport system permease family.</text>
</comment>
<feature type="transmembrane region" description="Helical" evidence="7">
    <location>
        <begin position="73"/>
        <end position="98"/>
    </location>
</feature>
<feature type="domain" description="ABC transmembrane type-1" evidence="8">
    <location>
        <begin position="69"/>
        <end position="258"/>
    </location>
</feature>
<protein>
    <submittedName>
        <fullName evidence="9">Peptide/nickel transport system permease protein</fullName>
    </submittedName>
</protein>
<dbReference type="Pfam" id="PF12911">
    <property type="entry name" value="OppC_N"/>
    <property type="match status" value="1"/>
</dbReference>
<proteinExistence type="inferred from homology"/>
<evidence type="ECO:0000259" key="8">
    <source>
        <dbReference type="PROSITE" id="PS50928"/>
    </source>
</evidence>
<keyword evidence="6 7" id="KW-0472">Membrane</keyword>